<dbReference type="STRING" id="43151.W5JS76"/>
<evidence type="ECO:0000256" key="1">
    <source>
        <dbReference type="ARBA" id="ARBA00004323"/>
    </source>
</evidence>
<dbReference type="FunCoup" id="W5JS76">
    <property type="interactions" value="16"/>
</dbReference>
<dbReference type="InterPro" id="IPR005331">
    <property type="entry name" value="Sulfotransferase"/>
</dbReference>
<reference evidence="12" key="4">
    <citation type="submission" date="2015-06" db="UniProtKB">
        <authorList>
            <consortium name="EnsemblMetazoa"/>
        </authorList>
    </citation>
    <scope>IDENTIFICATION</scope>
</reference>
<keyword evidence="8 9" id="KW-0325">Glycoprotein</keyword>
<evidence type="ECO:0000313" key="13">
    <source>
        <dbReference type="Proteomes" id="UP000000673"/>
    </source>
</evidence>
<dbReference type="VEuPathDB" id="VectorBase:ADAC002449"/>
<accession>W5JS76</accession>
<dbReference type="EMBL" id="ADMH02000581">
    <property type="protein sequence ID" value="ETN65775.1"/>
    <property type="molecule type" value="Genomic_DNA"/>
</dbReference>
<dbReference type="Pfam" id="PF03567">
    <property type="entry name" value="Sulfotransfer_2"/>
    <property type="match status" value="1"/>
</dbReference>
<proteinExistence type="inferred from homology"/>
<evidence type="ECO:0000313" key="11">
    <source>
        <dbReference type="EMBL" id="ETN65775.1"/>
    </source>
</evidence>
<dbReference type="AlphaFoldDB" id="W5JS76"/>
<evidence type="ECO:0000256" key="7">
    <source>
        <dbReference type="ARBA" id="ARBA00023136"/>
    </source>
</evidence>
<keyword evidence="5 9" id="KW-1133">Transmembrane helix</keyword>
<keyword evidence="3 9" id="KW-0808">Transferase</keyword>
<reference evidence="11 13" key="1">
    <citation type="journal article" date="2010" name="BMC Genomics">
        <title>Combination of measures distinguishes pre-miRNAs from other stem-loops in the genome of the newly sequenced Anopheles darlingi.</title>
        <authorList>
            <person name="Mendes N.D."/>
            <person name="Freitas A.T."/>
            <person name="Vasconcelos A.T."/>
            <person name="Sagot M.F."/>
        </authorList>
    </citation>
    <scope>NUCLEOTIDE SEQUENCE</scope>
</reference>
<protein>
    <recommendedName>
        <fullName evidence="9">Carbohydrate sulfotransferase</fullName>
        <ecNumber evidence="9">2.8.2.-</ecNumber>
    </recommendedName>
</protein>
<reference evidence="11" key="3">
    <citation type="journal article" date="2013" name="Nucleic Acids Res.">
        <title>The genome of Anopheles darlingi, the main neotropical malaria vector.</title>
        <authorList>
            <person name="Marinotti O."/>
            <person name="Cerqueira G.C."/>
            <person name="de Almeida L.G."/>
            <person name="Ferro M.I."/>
            <person name="Loreto E.L."/>
            <person name="Zaha A."/>
            <person name="Teixeira S.M."/>
            <person name="Wespiser A.R."/>
            <person name="Almeida E Silva A."/>
            <person name="Schlindwein A.D."/>
            <person name="Pacheco A.C."/>
            <person name="Silva A.L."/>
            <person name="Graveley B.R."/>
            <person name="Walenz B.P."/>
            <person name="Lima Bde A."/>
            <person name="Ribeiro C.A."/>
            <person name="Nunes-Silva C.G."/>
            <person name="de Carvalho C.R."/>
            <person name="Soares C.M."/>
            <person name="de Menezes C.B."/>
            <person name="Matiolli C."/>
            <person name="Caffrey D."/>
            <person name="Araujo D.A."/>
            <person name="de Oliveira D.M."/>
            <person name="Golenbock D."/>
            <person name="Grisard E.C."/>
            <person name="Fantinatti-Garboggini F."/>
            <person name="de Carvalho F.M."/>
            <person name="Barcellos F.G."/>
            <person name="Prosdocimi F."/>
            <person name="May G."/>
            <person name="Azevedo Junior G.M."/>
            <person name="Guimaraes G.M."/>
            <person name="Goldman G.H."/>
            <person name="Padilha I.Q."/>
            <person name="Batista Jda S."/>
            <person name="Ferro J.A."/>
            <person name="Ribeiro J.M."/>
            <person name="Fietto J.L."/>
            <person name="Dabbas K.M."/>
            <person name="Cerdeira L."/>
            <person name="Agnez-Lima L.F."/>
            <person name="Brocchi M."/>
            <person name="de Carvalho M.O."/>
            <person name="Teixeira Mde M."/>
            <person name="Diniz Maia Mde M."/>
            <person name="Goldman M.H."/>
            <person name="Cruz Schneider M.P."/>
            <person name="Felipe M.S."/>
            <person name="Hungria M."/>
            <person name="Nicolas M.F."/>
            <person name="Pereira M."/>
            <person name="Montes M.A."/>
            <person name="Cantao M.E."/>
            <person name="Vincentz M."/>
            <person name="Rafael M.S."/>
            <person name="Silverman N."/>
            <person name="Stoco P.H."/>
            <person name="Souza R.C."/>
            <person name="Vicentini R."/>
            <person name="Gazzinelli R.T."/>
            <person name="Neves Rde O."/>
            <person name="Silva R."/>
            <person name="Astolfi-Filho S."/>
            <person name="Maciel T.E."/>
            <person name="Urmenyi T.P."/>
            <person name="Tadei W.P."/>
            <person name="Camargo E.P."/>
            <person name="de Vasconcelos A.T."/>
        </authorList>
    </citation>
    <scope>NUCLEOTIDE SEQUENCE</scope>
</reference>
<keyword evidence="4 9" id="KW-0812">Transmembrane</keyword>
<feature type="transmembrane region" description="Helical" evidence="9">
    <location>
        <begin position="99"/>
        <end position="118"/>
    </location>
</feature>
<keyword evidence="13" id="KW-1185">Reference proteome</keyword>
<evidence type="ECO:0000256" key="8">
    <source>
        <dbReference type="ARBA" id="ARBA00023180"/>
    </source>
</evidence>
<evidence type="ECO:0000256" key="5">
    <source>
        <dbReference type="ARBA" id="ARBA00022989"/>
    </source>
</evidence>
<evidence type="ECO:0000256" key="6">
    <source>
        <dbReference type="ARBA" id="ARBA00023034"/>
    </source>
</evidence>
<dbReference type="GO" id="GO:0008146">
    <property type="term" value="F:sulfotransferase activity"/>
    <property type="evidence" value="ECO:0007669"/>
    <property type="project" value="InterPro"/>
</dbReference>
<sequence>MWSFAGSVPAGSTAESPTGRILTPKKPYVIESERYGPRSGSTTSSSSSGTGTGSSSSSGGSMHLLHSGGGVSSGCTEKHRMRKMSSLLPVKLSKRRCYLCLKVAVLVVVFGLYFMLLLRESMSALTATSSSSSSSSSSASSSSGSPFVSSSSVPSFAARSSNCCCWWQAGPFEVEGTASKRHEKGKHNGRQSHKAGGSKQQHRQFPPLLQQSEGKEQQTNHSTLNPVYEYSDELNAAAETDFNERRMMLWNVCAEHRIIGKYPPNAWEFFISPGHGIAWCNIFKAASSTWMYYFNILGGYPVQYLQHTKASPIDLARKRFPRPTMNELNDYISNTISFLIVREPFERLLSAYRNKLEGCRNKYYKLLGEQIVKKFRKGNPLKGAKPPHGPTFREFLEFLVSHYRSGGRFDEHWSPVYSFCTPCSINFTLIAKMETFQRDSEYIIRQAGLETLLLNKMPRYKARWITNRATSDTRNLIPRYFAQIDEKLLTDVLEIYQLDFELFGYNSTKYYSYVQSPDYG</sequence>
<dbReference type="GO" id="GO:0000139">
    <property type="term" value="C:Golgi membrane"/>
    <property type="evidence" value="ECO:0007669"/>
    <property type="project" value="UniProtKB-SubCell"/>
</dbReference>
<gene>
    <name evidence="11" type="ORF">AND_002449</name>
</gene>
<dbReference type="OMA" id="PRYKARW"/>
<feature type="compositionally biased region" description="Basic residues" evidence="10">
    <location>
        <begin position="179"/>
        <end position="193"/>
    </location>
</feature>
<keyword evidence="6 9" id="KW-0333">Golgi apparatus</keyword>
<dbReference type="PANTHER" id="PTHR12137:SF30">
    <property type="entry name" value="CARBOHYDRATE SULFOTRANSFERASE"/>
    <property type="match status" value="1"/>
</dbReference>
<keyword evidence="9" id="KW-0735">Signal-anchor</keyword>
<dbReference type="eggNOG" id="KOG4651">
    <property type="taxonomic scope" value="Eukaryota"/>
</dbReference>
<reference evidence="11" key="2">
    <citation type="submission" date="2010-05" db="EMBL/GenBank/DDBJ databases">
        <authorList>
            <person name="Almeida L.G."/>
            <person name="Nicolas M.F."/>
            <person name="Souza R.C."/>
            <person name="Vasconcelos A.T.R."/>
        </authorList>
    </citation>
    <scope>NUCLEOTIDE SEQUENCE</scope>
</reference>
<name>W5JS76_ANODA</name>
<evidence type="ECO:0000256" key="3">
    <source>
        <dbReference type="ARBA" id="ARBA00022679"/>
    </source>
</evidence>
<feature type="region of interest" description="Disordered" evidence="10">
    <location>
        <begin position="1"/>
        <end position="63"/>
    </location>
</feature>
<organism evidence="11">
    <name type="scientific">Anopheles darlingi</name>
    <name type="common">Mosquito</name>
    <dbReference type="NCBI Taxonomy" id="43151"/>
    <lineage>
        <taxon>Eukaryota</taxon>
        <taxon>Metazoa</taxon>
        <taxon>Ecdysozoa</taxon>
        <taxon>Arthropoda</taxon>
        <taxon>Hexapoda</taxon>
        <taxon>Insecta</taxon>
        <taxon>Pterygota</taxon>
        <taxon>Neoptera</taxon>
        <taxon>Endopterygota</taxon>
        <taxon>Diptera</taxon>
        <taxon>Nematocera</taxon>
        <taxon>Culicoidea</taxon>
        <taxon>Culicidae</taxon>
        <taxon>Anophelinae</taxon>
        <taxon>Anopheles</taxon>
    </lineage>
</organism>
<keyword evidence="7 9" id="KW-0472">Membrane</keyword>
<evidence type="ECO:0000256" key="9">
    <source>
        <dbReference type="RuleBase" id="RU364020"/>
    </source>
</evidence>
<dbReference type="Proteomes" id="UP000000673">
    <property type="component" value="Unassembled WGS sequence"/>
</dbReference>
<dbReference type="EC" id="2.8.2.-" evidence="9"/>
<dbReference type="PANTHER" id="PTHR12137">
    <property type="entry name" value="CARBOHYDRATE SULFOTRANSFERASE"/>
    <property type="match status" value="1"/>
</dbReference>
<evidence type="ECO:0000256" key="4">
    <source>
        <dbReference type="ARBA" id="ARBA00022692"/>
    </source>
</evidence>
<evidence type="ECO:0000313" key="12">
    <source>
        <dbReference type="EnsemblMetazoa" id="ADAC002449-PA"/>
    </source>
</evidence>
<dbReference type="VEuPathDB" id="VectorBase:ADAR2_003798"/>
<comment type="similarity">
    <text evidence="2 9">Belongs to the sulfotransferase 2 family.</text>
</comment>
<feature type="region of interest" description="Disordered" evidence="10">
    <location>
        <begin position="179"/>
        <end position="203"/>
    </location>
</feature>
<dbReference type="EnsemblMetazoa" id="ADAC002449-RA">
    <property type="protein sequence ID" value="ADAC002449-PA"/>
    <property type="gene ID" value="ADAC002449"/>
</dbReference>
<comment type="subcellular location">
    <subcellularLocation>
        <location evidence="1 9">Golgi apparatus membrane</location>
        <topology evidence="1 9">Single-pass type II membrane protein</topology>
    </subcellularLocation>
</comment>
<dbReference type="InterPro" id="IPR018011">
    <property type="entry name" value="Carb_sulfotrans_8-10"/>
</dbReference>
<dbReference type="HOGENOM" id="CLU_043328_0_0_1"/>
<feature type="compositionally biased region" description="Low complexity" evidence="10">
    <location>
        <begin position="39"/>
        <end position="63"/>
    </location>
</feature>
<evidence type="ECO:0000256" key="10">
    <source>
        <dbReference type="SAM" id="MobiDB-lite"/>
    </source>
</evidence>
<keyword evidence="9" id="KW-0119">Carbohydrate metabolism</keyword>
<dbReference type="GO" id="GO:0016051">
    <property type="term" value="P:carbohydrate biosynthetic process"/>
    <property type="evidence" value="ECO:0007669"/>
    <property type="project" value="InterPro"/>
</dbReference>
<evidence type="ECO:0000256" key="2">
    <source>
        <dbReference type="ARBA" id="ARBA00006339"/>
    </source>
</evidence>